<proteinExistence type="predicted"/>
<evidence type="ECO:0000313" key="2">
    <source>
        <dbReference type="EMBL" id="MCQ4924975.1"/>
    </source>
</evidence>
<organism evidence="2 3">
    <name type="scientific">Tissierella carlieri</name>
    <dbReference type="NCBI Taxonomy" id="689904"/>
    <lineage>
        <taxon>Bacteria</taxon>
        <taxon>Bacillati</taxon>
        <taxon>Bacillota</taxon>
        <taxon>Tissierellia</taxon>
        <taxon>Tissierellales</taxon>
        <taxon>Tissierellaceae</taxon>
        <taxon>Tissierella</taxon>
    </lineage>
</organism>
<evidence type="ECO:0000256" key="1">
    <source>
        <dbReference type="SAM" id="Coils"/>
    </source>
</evidence>
<feature type="coiled-coil region" evidence="1">
    <location>
        <begin position="138"/>
        <end position="175"/>
    </location>
</feature>
<sequence length="181" mass="21613">MINRSVLKEGMYVRMSDVLDNNSFWSRLMKGRYFKVEKPATEPDDATCWSMTYGTLIMYGMNYFKQACNTDMNEITKVENERLNYIFKNKEEFKDLFIIGKKINRTIGNIDEVLNDLEIYSFNLWDISDSKIFIERIREEVDYEVDACETELQELEELFDKLEKLLDELTCLEDKYVRKSC</sequence>
<accession>A0ABT1SFC7</accession>
<dbReference type="EMBL" id="JANGAC010000017">
    <property type="protein sequence ID" value="MCQ4924975.1"/>
    <property type="molecule type" value="Genomic_DNA"/>
</dbReference>
<keyword evidence="3" id="KW-1185">Reference proteome</keyword>
<evidence type="ECO:0000313" key="3">
    <source>
        <dbReference type="Proteomes" id="UP001524478"/>
    </source>
</evidence>
<dbReference type="Proteomes" id="UP001524478">
    <property type="component" value="Unassembled WGS sequence"/>
</dbReference>
<dbReference type="RefSeq" id="WP_256312566.1">
    <property type="nucleotide sequence ID" value="NZ_JANGAC010000017.1"/>
</dbReference>
<protein>
    <submittedName>
        <fullName evidence="2">Uncharacterized protein</fullName>
    </submittedName>
</protein>
<name>A0ABT1SFC7_9FIRM</name>
<reference evidence="2 3" key="1">
    <citation type="submission" date="2022-06" db="EMBL/GenBank/DDBJ databases">
        <title>Isolation of gut microbiota from human fecal samples.</title>
        <authorList>
            <person name="Pamer E.G."/>
            <person name="Barat B."/>
            <person name="Waligurski E."/>
            <person name="Medina S."/>
            <person name="Paddock L."/>
            <person name="Mostad J."/>
        </authorList>
    </citation>
    <scope>NUCLEOTIDE SEQUENCE [LARGE SCALE GENOMIC DNA]</scope>
    <source>
        <strain evidence="2 3">DFI.7.95</strain>
    </source>
</reference>
<gene>
    <name evidence="2" type="ORF">NE686_17880</name>
</gene>
<keyword evidence="1" id="KW-0175">Coiled coil</keyword>
<comment type="caution">
    <text evidence="2">The sequence shown here is derived from an EMBL/GenBank/DDBJ whole genome shotgun (WGS) entry which is preliminary data.</text>
</comment>